<feature type="active site" description="Charge relay system" evidence="10">
    <location>
        <position position="72"/>
    </location>
</feature>
<sequence>MNLFEYTISELRRLLRRKELSPTEVTEALFSRIAEVEPKINAYNYLNHERAIERAKTVHVDLPLGGIPIAIKDNINVRAEPCRCASKILEGYLAPYNATVIEKLTKAGAILVGRTNMDEFAMGSSTENSATGLTKNPWDLQRVPGGSSGGSAAAVASHEAFCALGSDTGGSIRQPASFCGCVGLKPTYGRVSRYGLTAFASSLDQIGPLTKTVEDAALLLEVISGFDPNDNTSEKMPVPRFSELLETLSLKNMVLGVPKEYFIEGIDGEVREAINKAIAHFESLGAKIEEVSLPHTPYAVATYYILATAEASANLARFDGIRYGRRAKHYEDLLDYYGKTRDEGFGSEVKRRILLGTYVLSSGYYDAYYLRALKVKEKIKQDFSSVFKKCQALLTPTSPFCAFRIGEKSNDPLQMYLADIFTIAVNLAGICGLSIPCGQSTEGLPIGLQIIGPAWKEEVILAIGHLYQKSTGWKPPIPPLGKNVIE</sequence>
<evidence type="ECO:0000313" key="15">
    <source>
        <dbReference type="Proteomes" id="UP000315925"/>
    </source>
</evidence>
<gene>
    <name evidence="10 12" type="primary">gatA</name>
    <name evidence="12" type="ORF">A946_03740</name>
    <name evidence="13" type="ORF">kam1_1727</name>
</gene>
<dbReference type="GO" id="GO:0005524">
    <property type="term" value="F:ATP binding"/>
    <property type="evidence" value="ECO:0007669"/>
    <property type="project" value="UniProtKB-KW"/>
</dbReference>
<dbReference type="SUPFAM" id="SSF75304">
    <property type="entry name" value="Amidase signature (AS) enzymes"/>
    <property type="match status" value="1"/>
</dbReference>
<dbReference type="InterPro" id="IPR004412">
    <property type="entry name" value="GatA"/>
</dbReference>
<dbReference type="Pfam" id="PF01425">
    <property type="entry name" value="Amidase"/>
    <property type="match status" value="1"/>
</dbReference>
<comment type="function">
    <text evidence="10">Allows the formation of correctly charged Gln-tRNA(Gln) through the transamidation of misacylated Glu-tRNA(Gln) in organisms which lack glutaminyl-tRNA synthetase. The reaction takes place in the presence of glutamine and ATP through an activated gamma-phospho-Glu-tRNA(Gln).</text>
</comment>
<evidence type="ECO:0000256" key="9">
    <source>
        <dbReference type="ARBA" id="ARBA00047407"/>
    </source>
</evidence>
<dbReference type="PROSITE" id="PS00571">
    <property type="entry name" value="AMIDASES"/>
    <property type="match status" value="1"/>
</dbReference>
<comment type="subunit">
    <text evidence="2 10">Heterotrimer of A, B and C subunits.</text>
</comment>
<accession>A0A0C1US38</accession>
<evidence type="ECO:0000256" key="2">
    <source>
        <dbReference type="ARBA" id="ARBA00011123"/>
    </source>
</evidence>
<proteinExistence type="inferred from homology"/>
<evidence type="ECO:0000256" key="4">
    <source>
        <dbReference type="ARBA" id="ARBA00014428"/>
    </source>
</evidence>
<dbReference type="InterPro" id="IPR023631">
    <property type="entry name" value="Amidase_dom"/>
</dbReference>
<dbReference type="GO" id="GO:0030956">
    <property type="term" value="C:glutamyl-tRNA(Gln) amidotransferase complex"/>
    <property type="evidence" value="ECO:0007669"/>
    <property type="project" value="InterPro"/>
</dbReference>
<evidence type="ECO:0000256" key="8">
    <source>
        <dbReference type="ARBA" id="ARBA00022917"/>
    </source>
</evidence>
<comment type="similarity">
    <text evidence="1 10">Belongs to the amidase family. GatA subfamily.</text>
</comment>
<dbReference type="EMBL" id="JQNX01000002">
    <property type="protein sequence ID" value="KIE59134.1"/>
    <property type="molecule type" value="Genomic_DNA"/>
</dbReference>
<dbReference type="OrthoDB" id="9811471at2"/>
<feature type="domain" description="Amidase" evidence="11">
    <location>
        <begin position="24"/>
        <end position="461"/>
    </location>
</feature>
<keyword evidence="13" id="KW-0808">Transferase</keyword>
<evidence type="ECO:0000256" key="7">
    <source>
        <dbReference type="ARBA" id="ARBA00022840"/>
    </source>
</evidence>
<dbReference type="InterPro" id="IPR036928">
    <property type="entry name" value="AS_sf"/>
</dbReference>
<reference evidence="13" key="2">
    <citation type="journal article" date="2019" name="BMC Genomics">
        <title>Complete genome sequence analysis of the thermoacidophilic verrucomicrobial methanotroph 'Candidatus Methylacidiphilum kamchatkense' strain Kam1 and comparison with its closest relatives.</title>
        <authorList>
            <person name="Kruse T."/>
            <person name="Ratnadevi C.M."/>
            <person name="Erikstad H.A."/>
            <person name="Birkeland N.K."/>
        </authorList>
    </citation>
    <scope>NUCLEOTIDE SEQUENCE</scope>
    <source>
        <strain evidence="13">Kam1</strain>
    </source>
</reference>
<evidence type="ECO:0000256" key="1">
    <source>
        <dbReference type="ARBA" id="ARBA00008069"/>
    </source>
</evidence>
<dbReference type="PANTHER" id="PTHR11895">
    <property type="entry name" value="TRANSAMIDASE"/>
    <property type="match status" value="1"/>
</dbReference>
<dbReference type="GO" id="GO:0006412">
    <property type="term" value="P:translation"/>
    <property type="evidence" value="ECO:0007669"/>
    <property type="project" value="UniProtKB-UniRule"/>
</dbReference>
<protein>
    <recommendedName>
        <fullName evidence="4 10">Glutamyl-tRNA(Gln) amidotransferase subunit A</fullName>
        <shortName evidence="10">Glu-ADT subunit A</shortName>
        <ecNumber evidence="3 10">6.3.5.7</ecNumber>
    </recommendedName>
</protein>
<dbReference type="InterPro" id="IPR000120">
    <property type="entry name" value="Amidase"/>
</dbReference>
<keyword evidence="5 10" id="KW-0436">Ligase</keyword>
<dbReference type="Proteomes" id="UP000031594">
    <property type="component" value="Unassembled WGS sequence"/>
</dbReference>
<keyword evidence="14" id="KW-1185">Reference proteome</keyword>
<organism evidence="13 15">
    <name type="scientific">Methylacidiphilum kamchatkense Kam1</name>
    <dbReference type="NCBI Taxonomy" id="1202785"/>
    <lineage>
        <taxon>Bacteria</taxon>
        <taxon>Pseudomonadati</taxon>
        <taxon>Verrucomicrobiota</taxon>
        <taxon>Methylacidiphilae</taxon>
        <taxon>Methylacidiphilales</taxon>
        <taxon>Methylacidiphilaceae</taxon>
        <taxon>Methylacidiphilum (ex Ratnadevi et al. 2023)</taxon>
    </lineage>
</organism>
<evidence type="ECO:0000256" key="6">
    <source>
        <dbReference type="ARBA" id="ARBA00022741"/>
    </source>
</evidence>
<dbReference type="GO" id="GO:0050567">
    <property type="term" value="F:glutaminyl-tRNA synthase (glutamine-hydrolyzing) activity"/>
    <property type="evidence" value="ECO:0007669"/>
    <property type="project" value="UniProtKB-UniRule"/>
</dbReference>
<feature type="active site" description="Acyl-ester intermediate" evidence="10">
    <location>
        <position position="171"/>
    </location>
</feature>
<name>A0A0C1US38_9BACT</name>
<evidence type="ECO:0000256" key="10">
    <source>
        <dbReference type="HAMAP-Rule" id="MF_00120"/>
    </source>
</evidence>
<evidence type="ECO:0000256" key="3">
    <source>
        <dbReference type="ARBA" id="ARBA00012739"/>
    </source>
</evidence>
<dbReference type="HAMAP" id="MF_00120">
    <property type="entry name" value="GatA"/>
    <property type="match status" value="1"/>
</dbReference>
<dbReference type="EC" id="6.3.5.7" evidence="3 10"/>
<evidence type="ECO:0000256" key="5">
    <source>
        <dbReference type="ARBA" id="ARBA00022598"/>
    </source>
</evidence>
<evidence type="ECO:0000313" key="13">
    <source>
        <dbReference type="EMBL" id="QDQ42942.1"/>
    </source>
</evidence>
<evidence type="ECO:0000259" key="11">
    <source>
        <dbReference type="Pfam" id="PF01425"/>
    </source>
</evidence>
<dbReference type="NCBIfam" id="TIGR00132">
    <property type="entry name" value="gatA"/>
    <property type="match status" value="1"/>
</dbReference>
<dbReference type="RefSeq" id="WP_039721022.1">
    <property type="nucleotide sequence ID" value="NZ_CP037899.1"/>
</dbReference>
<dbReference type="Proteomes" id="UP000315925">
    <property type="component" value="Chromosome"/>
</dbReference>
<comment type="catalytic activity">
    <reaction evidence="9 10">
        <text>L-glutamyl-tRNA(Gln) + L-glutamine + ATP + H2O = L-glutaminyl-tRNA(Gln) + L-glutamate + ADP + phosphate + H(+)</text>
        <dbReference type="Rhea" id="RHEA:17521"/>
        <dbReference type="Rhea" id="RHEA-COMP:9681"/>
        <dbReference type="Rhea" id="RHEA-COMP:9684"/>
        <dbReference type="ChEBI" id="CHEBI:15377"/>
        <dbReference type="ChEBI" id="CHEBI:15378"/>
        <dbReference type="ChEBI" id="CHEBI:29985"/>
        <dbReference type="ChEBI" id="CHEBI:30616"/>
        <dbReference type="ChEBI" id="CHEBI:43474"/>
        <dbReference type="ChEBI" id="CHEBI:58359"/>
        <dbReference type="ChEBI" id="CHEBI:78520"/>
        <dbReference type="ChEBI" id="CHEBI:78521"/>
        <dbReference type="ChEBI" id="CHEBI:456216"/>
        <dbReference type="EC" id="6.3.5.7"/>
    </reaction>
</comment>
<dbReference type="Gene3D" id="3.90.1300.10">
    <property type="entry name" value="Amidase signature (AS) domain"/>
    <property type="match status" value="1"/>
</dbReference>
<evidence type="ECO:0000313" key="12">
    <source>
        <dbReference type="EMBL" id="KIE59134.1"/>
    </source>
</evidence>
<dbReference type="GO" id="GO:0016740">
    <property type="term" value="F:transferase activity"/>
    <property type="evidence" value="ECO:0007669"/>
    <property type="project" value="UniProtKB-KW"/>
</dbReference>
<keyword evidence="6 10" id="KW-0547">Nucleotide-binding</keyword>
<dbReference type="KEGG" id="mkc:kam1_1727"/>
<reference evidence="15" key="3">
    <citation type="submission" date="2019-03" db="EMBL/GenBank/DDBJ databases">
        <title>Complete genome of Methylacidiphilum kamchatkense Kam1.</title>
        <authorList>
            <person name="Kruse T."/>
            <person name="Murarilal Ratnadevi C."/>
            <person name="Erikstad H.-A."/>
            <person name="Birkeland N.-K."/>
        </authorList>
    </citation>
    <scope>NUCLEOTIDE SEQUENCE [LARGE SCALE GENOMIC DNA]</scope>
    <source>
        <strain evidence="15">kam1</strain>
    </source>
</reference>
<keyword evidence="7 10" id="KW-0067">ATP-binding</keyword>
<dbReference type="PANTHER" id="PTHR11895:SF151">
    <property type="entry name" value="GLUTAMYL-TRNA(GLN) AMIDOTRANSFERASE SUBUNIT A"/>
    <property type="match status" value="1"/>
</dbReference>
<dbReference type="AlphaFoldDB" id="A0A0C1US38"/>
<keyword evidence="8 10" id="KW-0648">Protein biosynthesis</keyword>
<reference evidence="12 14" key="1">
    <citation type="submission" date="2014-08" db="EMBL/GenBank/DDBJ databases">
        <title>Methylacidiphilum kamchatkense strain Kam1 draft genome sequence.</title>
        <authorList>
            <person name="Birkeland N.-K."/>
            <person name="Erikstad H.A."/>
        </authorList>
    </citation>
    <scope>NUCLEOTIDE SEQUENCE [LARGE SCALE GENOMIC DNA]</scope>
    <source>
        <strain evidence="12 14">Kam1</strain>
    </source>
</reference>
<evidence type="ECO:0000313" key="14">
    <source>
        <dbReference type="Proteomes" id="UP000031594"/>
    </source>
</evidence>
<dbReference type="InterPro" id="IPR020556">
    <property type="entry name" value="Amidase_CS"/>
</dbReference>
<dbReference type="EMBL" id="CP037899">
    <property type="protein sequence ID" value="QDQ42942.1"/>
    <property type="molecule type" value="Genomic_DNA"/>
</dbReference>
<dbReference type="STRING" id="1202785.A946_03740"/>
<feature type="active site" description="Charge relay system" evidence="10">
    <location>
        <position position="147"/>
    </location>
</feature>